<sequence length="242" mass="27627">MKSSQLIKLSLLFLFSLCLMGTANGPGLEQAMKTVFQQLRITPSFYVVHHGGRTESLWRRSEIDQLARYLAHELHLAEPMRSSHAQNIEFSSSGFWRPLGMIDLKVSNLEPGRTWTRPYLSIRITGKGERWEESFFTSRKVIERILTELKIQPQIDLSVQGTKKNVVNGQQYVAEAQRLLHAREVEGIQTDSFLSQSGYTPFSTRSLKTRGGWMNVQIASRIAPDQKRLIFTIGSPIITIEY</sequence>
<dbReference type="OrthoDB" id="2374820at2"/>
<keyword evidence="1" id="KW-0732">Signal</keyword>
<dbReference type="Pfam" id="PF08680">
    <property type="entry name" value="DUF1779"/>
    <property type="match status" value="1"/>
</dbReference>
<feature type="signal peptide" evidence="1">
    <location>
        <begin position="1"/>
        <end position="25"/>
    </location>
</feature>
<feature type="chain" id="PRO_5038989664" evidence="1">
    <location>
        <begin position="26"/>
        <end position="242"/>
    </location>
</feature>
<dbReference type="Gene3D" id="3.30.360.40">
    <property type="entry name" value="YwmB-like"/>
    <property type="match status" value="1"/>
</dbReference>
<name>A0A1M4XST3_9BACL</name>
<dbReference type="AlphaFoldDB" id="A0A1M4XST3"/>
<reference evidence="2 3" key="1">
    <citation type="submission" date="2016-11" db="EMBL/GenBank/DDBJ databases">
        <authorList>
            <person name="Jaros S."/>
            <person name="Januszkiewicz K."/>
            <person name="Wedrychowicz H."/>
        </authorList>
    </citation>
    <scope>NUCLEOTIDE SEQUENCE [LARGE SCALE GENOMIC DNA]</scope>
    <source>
        <strain evidence="2 3">DSM 44666</strain>
    </source>
</reference>
<dbReference type="Proteomes" id="UP000184476">
    <property type="component" value="Unassembled WGS sequence"/>
</dbReference>
<proteinExistence type="predicted"/>
<evidence type="ECO:0000313" key="3">
    <source>
        <dbReference type="Proteomes" id="UP000184476"/>
    </source>
</evidence>
<keyword evidence="3" id="KW-1185">Reference proteome</keyword>
<dbReference type="InterPro" id="IPR036209">
    <property type="entry name" value="YwmB-like_sf"/>
</dbReference>
<accession>A0A1M4XST3</accession>
<protein>
    <submittedName>
        <fullName evidence="2">TATA-box binding</fullName>
    </submittedName>
</protein>
<gene>
    <name evidence="2" type="ORF">SAMN05444392_105162</name>
</gene>
<dbReference type="InterPro" id="IPR014794">
    <property type="entry name" value="DUF1779"/>
</dbReference>
<organism evidence="2 3">
    <name type="scientific">Seinonella peptonophila</name>
    <dbReference type="NCBI Taxonomy" id="112248"/>
    <lineage>
        <taxon>Bacteria</taxon>
        <taxon>Bacillati</taxon>
        <taxon>Bacillota</taxon>
        <taxon>Bacilli</taxon>
        <taxon>Bacillales</taxon>
        <taxon>Thermoactinomycetaceae</taxon>
        <taxon>Seinonella</taxon>
    </lineage>
</organism>
<dbReference type="EMBL" id="FQVL01000005">
    <property type="protein sequence ID" value="SHE96549.1"/>
    <property type="molecule type" value="Genomic_DNA"/>
</dbReference>
<dbReference type="STRING" id="112248.SAMN05444392_105162"/>
<evidence type="ECO:0000256" key="1">
    <source>
        <dbReference type="SAM" id="SignalP"/>
    </source>
</evidence>
<dbReference type="RefSeq" id="WP_073154771.1">
    <property type="nucleotide sequence ID" value="NZ_FQVL01000005.1"/>
</dbReference>
<evidence type="ECO:0000313" key="2">
    <source>
        <dbReference type="EMBL" id="SHE96549.1"/>
    </source>
</evidence>
<dbReference type="SUPFAM" id="SSF143842">
    <property type="entry name" value="YwmB-like"/>
    <property type="match status" value="1"/>
</dbReference>